<sequence length="65" mass="7406">MEREGRLVVERGKPKERSDEVDEAVSDAQAADRPREAPPSPFPHLTAKRTYFAHTRNNNPIICFT</sequence>
<name>A0A261V0W8_9BORD</name>
<proteinExistence type="predicted"/>
<organism evidence="2 3">
    <name type="scientific">Bordetella genomosp. 4</name>
    <dbReference type="NCBI Taxonomy" id="463044"/>
    <lineage>
        <taxon>Bacteria</taxon>
        <taxon>Pseudomonadati</taxon>
        <taxon>Pseudomonadota</taxon>
        <taxon>Betaproteobacteria</taxon>
        <taxon>Burkholderiales</taxon>
        <taxon>Alcaligenaceae</taxon>
        <taxon>Bordetella</taxon>
    </lineage>
</organism>
<comment type="caution">
    <text evidence="2">The sequence shown here is derived from an EMBL/GenBank/DDBJ whole genome shotgun (WGS) entry which is preliminary data.</text>
</comment>
<gene>
    <name evidence="2" type="ORF">CAL20_00525</name>
</gene>
<dbReference type="EMBL" id="NEVQ01000001">
    <property type="protein sequence ID" value="OZI67565.1"/>
    <property type="molecule type" value="Genomic_DNA"/>
</dbReference>
<dbReference type="Proteomes" id="UP000216885">
    <property type="component" value="Unassembled WGS sequence"/>
</dbReference>
<accession>A0A261V0W8</accession>
<keyword evidence="3" id="KW-1185">Reference proteome</keyword>
<evidence type="ECO:0000256" key="1">
    <source>
        <dbReference type="SAM" id="MobiDB-lite"/>
    </source>
</evidence>
<protein>
    <submittedName>
        <fullName evidence="2">Uncharacterized protein</fullName>
    </submittedName>
</protein>
<feature type="region of interest" description="Disordered" evidence="1">
    <location>
        <begin position="1"/>
        <end position="45"/>
    </location>
</feature>
<evidence type="ECO:0000313" key="3">
    <source>
        <dbReference type="Proteomes" id="UP000216885"/>
    </source>
</evidence>
<reference evidence="2 3" key="1">
    <citation type="submission" date="2017-05" db="EMBL/GenBank/DDBJ databases">
        <title>Complete and WGS of Bordetella genogroups.</title>
        <authorList>
            <person name="Spilker T."/>
            <person name="LiPuma J."/>
        </authorList>
    </citation>
    <scope>NUCLEOTIDE SEQUENCE [LARGE SCALE GENOMIC DNA]</scope>
    <source>
        <strain evidence="2 3">AU9919</strain>
    </source>
</reference>
<feature type="compositionally biased region" description="Basic and acidic residues" evidence="1">
    <location>
        <begin position="1"/>
        <end position="18"/>
    </location>
</feature>
<dbReference type="AlphaFoldDB" id="A0A261V0W8"/>
<evidence type="ECO:0000313" key="2">
    <source>
        <dbReference type="EMBL" id="OZI67565.1"/>
    </source>
</evidence>